<evidence type="ECO:0000313" key="4">
    <source>
        <dbReference type="EMBL" id="GAA4452370.1"/>
    </source>
</evidence>
<evidence type="ECO:0000256" key="2">
    <source>
        <dbReference type="ARBA" id="ARBA00022737"/>
    </source>
</evidence>
<reference evidence="5" key="1">
    <citation type="journal article" date="2019" name="Int. J. Syst. Evol. Microbiol.">
        <title>The Global Catalogue of Microorganisms (GCM) 10K type strain sequencing project: providing services to taxonomists for standard genome sequencing and annotation.</title>
        <authorList>
            <consortium name="The Broad Institute Genomics Platform"/>
            <consortium name="The Broad Institute Genome Sequencing Center for Infectious Disease"/>
            <person name="Wu L."/>
            <person name="Ma J."/>
        </authorList>
    </citation>
    <scope>NUCLEOTIDE SEQUENCE [LARGE SCALE GENOMIC DNA]</scope>
    <source>
        <strain evidence="5">JCM 17927</strain>
    </source>
</reference>
<feature type="chain" id="PRO_5045275449" evidence="3">
    <location>
        <begin position="20"/>
        <end position="323"/>
    </location>
</feature>
<dbReference type="InterPro" id="IPR015915">
    <property type="entry name" value="Kelch-typ_b-propeller"/>
</dbReference>
<dbReference type="PANTHER" id="PTHR46344">
    <property type="entry name" value="OS02G0202900 PROTEIN"/>
    <property type="match status" value="1"/>
</dbReference>
<keyword evidence="1" id="KW-0880">Kelch repeat</keyword>
<keyword evidence="2" id="KW-0677">Repeat</keyword>
<gene>
    <name evidence="4" type="ORF">GCM10023189_15670</name>
</gene>
<comment type="caution">
    <text evidence="4">The sequence shown here is derived from an EMBL/GenBank/DDBJ whole genome shotgun (WGS) entry which is preliminary data.</text>
</comment>
<proteinExistence type="predicted"/>
<evidence type="ECO:0000313" key="5">
    <source>
        <dbReference type="Proteomes" id="UP001501175"/>
    </source>
</evidence>
<dbReference type="Gene3D" id="2.120.10.80">
    <property type="entry name" value="Kelch-type beta propeller"/>
    <property type="match status" value="2"/>
</dbReference>
<keyword evidence="3" id="KW-0732">Signal</keyword>
<feature type="signal peptide" evidence="3">
    <location>
        <begin position="1"/>
        <end position="19"/>
    </location>
</feature>
<dbReference type="PANTHER" id="PTHR46344:SF27">
    <property type="entry name" value="KELCH REPEAT SUPERFAMILY PROTEIN"/>
    <property type="match status" value="1"/>
</dbReference>
<keyword evidence="5" id="KW-1185">Reference proteome</keyword>
<dbReference type="Pfam" id="PF24681">
    <property type="entry name" value="Kelch_KLHDC2_KLHL20_DRC7"/>
    <property type="match status" value="1"/>
</dbReference>
<dbReference type="SMART" id="SM00612">
    <property type="entry name" value="Kelch"/>
    <property type="match status" value="5"/>
</dbReference>
<evidence type="ECO:0000256" key="1">
    <source>
        <dbReference type="ARBA" id="ARBA00022441"/>
    </source>
</evidence>
<evidence type="ECO:0000256" key="3">
    <source>
        <dbReference type="SAM" id="SignalP"/>
    </source>
</evidence>
<dbReference type="EMBL" id="BAABHD010000021">
    <property type="protein sequence ID" value="GAA4452370.1"/>
    <property type="molecule type" value="Genomic_DNA"/>
</dbReference>
<name>A0ABP8MN72_9BACT</name>
<dbReference type="SUPFAM" id="SSF117281">
    <property type="entry name" value="Kelch motif"/>
    <property type="match status" value="1"/>
</dbReference>
<organism evidence="4 5">
    <name type="scientific">Nibrella saemangeumensis</name>
    <dbReference type="NCBI Taxonomy" id="1084526"/>
    <lineage>
        <taxon>Bacteria</taxon>
        <taxon>Pseudomonadati</taxon>
        <taxon>Bacteroidota</taxon>
        <taxon>Cytophagia</taxon>
        <taxon>Cytophagales</taxon>
        <taxon>Spirosomataceae</taxon>
        <taxon>Nibrella</taxon>
    </lineage>
</organism>
<dbReference type="Proteomes" id="UP001501175">
    <property type="component" value="Unassembled WGS sequence"/>
</dbReference>
<dbReference type="RefSeq" id="WP_345242270.1">
    <property type="nucleotide sequence ID" value="NZ_BAABHD010000021.1"/>
</dbReference>
<sequence length="323" mass="36039">MKILCLLAVSVAVATAALAQTNKQWETVEPKTLPEKRHENAFVRVGDQFYLVGGRGVKPIDAYNPKTNQWEKRAMGPLEMHHFQAVEHNGEIYVAGAFTGGYPHEKPIPTIYIYNPKKDEWRQGPEIPADRRRGSAGVATYKNKIYLFCGIIDGHYDGHVSWVDEYDPAKNTWTKLPDAPHPRDHFQAAIHGDKAYIAGGRLSSAKIGKVLNLTVSAVDVYDFKTQKWITLPEDENIPTQRAGSTSIPYENKILVIGGESPQKKAHNQVEALDTKTLKWEKWAPLQMGRHGTQAIVYKNNIFIAAGSENQGGGPELNTMEVLK</sequence>
<accession>A0ABP8MN72</accession>
<protein>
    <submittedName>
        <fullName evidence="4">Kelch repeat-containing protein</fullName>
    </submittedName>
</protein>
<dbReference type="InterPro" id="IPR006652">
    <property type="entry name" value="Kelch_1"/>
</dbReference>